<keyword evidence="7" id="KW-1185">Reference proteome</keyword>
<dbReference type="AlphaFoldDB" id="A0A3Q2YDP0"/>
<evidence type="ECO:0000256" key="3">
    <source>
        <dbReference type="ARBA" id="ARBA00023157"/>
    </source>
</evidence>
<dbReference type="InterPro" id="IPR036880">
    <property type="entry name" value="Kunitz_BPTI_sf"/>
</dbReference>
<accession>A0A3Q2YDP0</accession>
<evidence type="ECO:0000256" key="1">
    <source>
        <dbReference type="ARBA" id="ARBA00022690"/>
    </source>
</evidence>
<dbReference type="OMA" id="RECAVAC"/>
<keyword evidence="4" id="KW-0732">Signal</keyword>
<keyword evidence="2" id="KW-0722">Serine protease inhibitor</keyword>
<dbReference type="CDD" id="cd00109">
    <property type="entry name" value="Kunitz-type"/>
    <property type="match status" value="1"/>
</dbReference>
<dbReference type="STRING" id="109280.ENSHCOP00000016026"/>
<dbReference type="Proteomes" id="UP000264820">
    <property type="component" value="Unplaced"/>
</dbReference>
<feature type="domain" description="BPTI/Kunitz inhibitor" evidence="5">
    <location>
        <begin position="45"/>
        <end position="95"/>
    </location>
</feature>
<evidence type="ECO:0000313" key="7">
    <source>
        <dbReference type="Proteomes" id="UP000264820"/>
    </source>
</evidence>
<dbReference type="FunFam" id="4.10.410.10:FF:000004">
    <property type="entry name" value="Tissue factor pathway inhibitor"/>
    <property type="match status" value="1"/>
</dbReference>
<dbReference type="GO" id="GO:0004867">
    <property type="term" value="F:serine-type endopeptidase inhibitor activity"/>
    <property type="evidence" value="ECO:0007669"/>
    <property type="project" value="UniProtKB-KW"/>
</dbReference>
<feature type="signal peptide" evidence="4">
    <location>
        <begin position="1"/>
        <end position="24"/>
    </location>
</feature>
<feature type="domain" description="BPTI/Kunitz inhibitor" evidence="5">
    <location>
        <begin position="192"/>
        <end position="242"/>
    </location>
</feature>
<dbReference type="PROSITE" id="PS50279">
    <property type="entry name" value="BPTI_KUNITZ_2"/>
    <property type="match status" value="3"/>
</dbReference>
<evidence type="ECO:0000313" key="6">
    <source>
        <dbReference type="Ensembl" id="ENSHCOP00000016026.1"/>
    </source>
</evidence>
<feature type="chain" id="PRO_5018754021" description="BPTI/Kunitz inhibitor domain-containing protein" evidence="4">
    <location>
        <begin position="25"/>
        <end position="287"/>
    </location>
</feature>
<dbReference type="PANTHER" id="PTHR47247:SF1">
    <property type="entry name" value="KUNITZ-TYPE PROTEASE INHIBITOR 2"/>
    <property type="match status" value="1"/>
</dbReference>
<dbReference type="SMART" id="SM00131">
    <property type="entry name" value="KU"/>
    <property type="match status" value="3"/>
</dbReference>
<dbReference type="InterPro" id="IPR020901">
    <property type="entry name" value="Prtase_inh_Kunz-CS"/>
</dbReference>
<protein>
    <recommendedName>
        <fullName evidence="5">BPTI/Kunitz inhibitor domain-containing protein</fullName>
    </recommendedName>
</protein>
<dbReference type="PROSITE" id="PS00280">
    <property type="entry name" value="BPTI_KUNITZ_1"/>
    <property type="match status" value="2"/>
</dbReference>
<dbReference type="Gene3D" id="4.10.410.10">
    <property type="entry name" value="Pancreatic trypsin inhibitor Kunitz domain"/>
    <property type="match status" value="3"/>
</dbReference>
<keyword evidence="1" id="KW-0646">Protease inhibitor</keyword>
<reference evidence="6" key="2">
    <citation type="submission" date="2025-09" db="UniProtKB">
        <authorList>
            <consortium name="Ensembl"/>
        </authorList>
    </citation>
    <scope>IDENTIFICATION</scope>
</reference>
<dbReference type="PRINTS" id="PR00759">
    <property type="entry name" value="BASICPTASE"/>
</dbReference>
<dbReference type="FunFam" id="4.10.410.10:FF:000020">
    <property type="entry name" value="Collagen, type VI, alpha 3"/>
    <property type="match status" value="1"/>
</dbReference>
<evidence type="ECO:0000256" key="4">
    <source>
        <dbReference type="SAM" id="SignalP"/>
    </source>
</evidence>
<dbReference type="GeneTree" id="ENSGT00940000176181"/>
<dbReference type="Pfam" id="PF00014">
    <property type="entry name" value="Kunitz_BPTI"/>
    <property type="match status" value="3"/>
</dbReference>
<proteinExistence type="predicted"/>
<dbReference type="SUPFAM" id="SSF57362">
    <property type="entry name" value="BPTI-like"/>
    <property type="match status" value="3"/>
</dbReference>
<dbReference type="InterPro" id="IPR002223">
    <property type="entry name" value="Kunitz_BPTI"/>
</dbReference>
<dbReference type="FunFam" id="4.10.410.10:FF:000006">
    <property type="entry name" value="Serine peptidase inhibitor, Kunitz type 1"/>
    <property type="match status" value="1"/>
</dbReference>
<evidence type="ECO:0000256" key="2">
    <source>
        <dbReference type="ARBA" id="ARBA00022900"/>
    </source>
</evidence>
<organism evidence="6 7">
    <name type="scientific">Hippocampus comes</name>
    <name type="common">Tiger tail seahorse</name>
    <dbReference type="NCBI Taxonomy" id="109280"/>
    <lineage>
        <taxon>Eukaryota</taxon>
        <taxon>Metazoa</taxon>
        <taxon>Chordata</taxon>
        <taxon>Craniata</taxon>
        <taxon>Vertebrata</taxon>
        <taxon>Euteleostomi</taxon>
        <taxon>Actinopterygii</taxon>
        <taxon>Neopterygii</taxon>
        <taxon>Teleostei</taxon>
        <taxon>Neoteleostei</taxon>
        <taxon>Acanthomorphata</taxon>
        <taxon>Syngnathiaria</taxon>
        <taxon>Syngnathiformes</taxon>
        <taxon>Syngnathoidei</taxon>
        <taxon>Syngnathidae</taxon>
        <taxon>Hippocampus</taxon>
    </lineage>
</organism>
<dbReference type="Ensembl" id="ENSHCOT00000028304.1">
    <property type="protein sequence ID" value="ENSHCOP00000016026.1"/>
    <property type="gene ID" value="ENSHCOG00000019735.1"/>
</dbReference>
<keyword evidence="3" id="KW-1015">Disulfide bond</keyword>
<reference evidence="6" key="1">
    <citation type="submission" date="2025-08" db="UniProtKB">
        <authorList>
            <consortium name="Ensembl"/>
        </authorList>
    </citation>
    <scope>IDENTIFICATION</scope>
</reference>
<name>A0A3Q2YDP0_HIPCM</name>
<sequence>QSIHFSTSSLLWSSLRLYLTVTRAWRRCRLWPPGSRPPPARLDPCLQPMKVGSCRAAFPKFYYDVVNQTCRSFTYGGCDANGNNFESREDCEATCNGVTVKSTLQCEAEPMAGPCRAAFRQWYYDSQQRQCKTFIYGGCKGNKNNYDSQQSCLDTCHGNNNTTINTTSASVLLVLVLRSVIDLARGVKWYDCLSSPDPGPCRAAFPKFYYDPATGSCQSFIYGGCGGNKNQFSSAEECQTRCSGVIKKKKKKKKAKVMYDVTMLSCATDLLASSTGWLTLGEAPGPP</sequence>
<feature type="domain" description="BPTI/Kunitz inhibitor" evidence="5">
    <location>
        <begin position="106"/>
        <end position="156"/>
    </location>
</feature>
<dbReference type="PANTHER" id="PTHR47247">
    <property type="entry name" value="KUNITZ-TYPE PROTEASE INHIBITOR 2"/>
    <property type="match status" value="1"/>
</dbReference>
<evidence type="ECO:0000259" key="5">
    <source>
        <dbReference type="PROSITE" id="PS50279"/>
    </source>
</evidence>